<dbReference type="SUPFAM" id="SSF49472">
    <property type="entry name" value="Transthyretin (synonym: prealbumin)"/>
    <property type="match status" value="1"/>
</dbReference>
<evidence type="ECO:0000313" key="12">
    <source>
        <dbReference type="Proteomes" id="UP000522663"/>
    </source>
</evidence>
<keyword evidence="9" id="KW-0732">Signal</keyword>
<feature type="chain" id="PRO_5029934343" description="Transthyretin" evidence="9">
    <location>
        <begin position="21"/>
        <end position="147"/>
    </location>
</feature>
<accession>A0A7K9Y2T8</accession>
<gene>
    <name evidence="11" type="primary">Ttr_1</name>
    <name evidence="11" type="ORF">ODOGUJ_R14244</name>
</gene>
<comment type="function">
    <text evidence="9">Thyroid hormone-binding protein. Probably transports thyroxine from the bloodstream to the brain.</text>
</comment>
<evidence type="ECO:0000256" key="2">
    <source>
        <dbReference type="ARBA" id="ARBA00007893"/>
    </source>
</evidence>
<dbReference type="GO" id="GO:0005615">
    <property type="term" value="C:extracellular space"/>
    <property type="evidence" value="ECO:0007669"/>
    <property type="project" value="TreeGrafter"/>
</dbReference>
<evidence type="ECO:0000256" key="6">
    <source>
        <dbReference type="ARBA" id="ARBA00022641"/>
    </source>
</evidence>
<dbReference type="OrthoDB" id="10265230at2759"/>
<dbReference type="PRINTS" id="PR00189">
    <property type="entry name" value="TRNSTHYRETIN"/>
</dbReference>
<dbReference type="EMBL" id="VXAB01000304">
    <property type="protein sequence ID" value="NXJ03470.1"/>
    <property type="molecule type" value="Genomic_DNA"/>
</dbReference>
<reference evidence="11 12" key="1">
    <citation type="submission" date="2019-09" db="EMBL/GenBank/DDBJ databases">
        <title>Bird 10,000 Genomes (B10K) Project - Family phase.</title>
        <authorList>
            <person name="Zhang G."/>
        </authorList>
    </citation>
    <scope>NUCLEOTIDE SEQUENCE [LARGE SCALE GENOMIC DNA]</scope>
    <source>
        <strain evidence="11">B10K-DU-001-53</strain>
        <tissue evidence="11">Muscle</tissue>
    </source>
</reference>
<keyword evidence="8 9" id="KW-0795">Thyroid hormone</keyword>
<keyword evidence="4" id="KW-0813">Transport</keyword>
<dbReference type="GO" id="GO:0070324">
    <property type="term" value="F:thyroid hormone binding"/>
    <property type="evidence" value="ECO:0007669"/>
    <property type="project" value="UniProtKB-UniRule"/>
</dbReference>
<keyword evidence="7" id="KW-0372">Hormone</keyword>
<dbReference type="GO" id="GO:0005179">
    <property type="term" value="F:hormone activity"/>
    <property type="evidence" value="ECO:0007669"/>
    <property type="project" value="UniProtKB-UniRule"/>
</dbReference>
<evidence type="ECO:0000256" key="8">
    <source>
        <dbReference type="ARBA" id="ARBA00022920"/>
    </source>
</evidence>
<dbReference type="Proteomes" id="UP000522663">
    <property type="component" value="Unassembled WGS sequence"/>
</dbReference>
<name>A0A7K9Y2T8_9GALL</name>
<evidence type="ECO:0000256" key="4">
    <source>
        <dbReference type="ARBA" id="ARBA00022448"/>
    </source>
</evidence>
<evidence type="ECO:0000256" key="1">
    <source>
        <dbReference type="ARBA" id="ARBA00004613"/>
    </source>
</evidence>
<dbReference type="AlphaFoldDB" id="A0A7K9Y2T8"/>
<keyword evidence="6" id="KW-0765">Sulfation</keyword>
<comment type="caution">
    <text evidence="11">The sequence shown here is derived from an EMBL/GenBank/DDBJ whole genome shotgun (WGS) entry which is preliminary data.</text>
</comment>
<dbReference type="Pfam" id="PF00576">
    <property type="entry name" value="Transthyretin"/>
    <property type="match status" value="1"/>
</dbReference>
<organism evidence="11 12">
    <name type="scientific">Odontophorus gujanensis</name>
    <name type="common">marbled wood quail</name>
    <dbReference type="NCBI Taxonomy" id="886794"/>
    <lineage>
        <taxon>Eukaryota</taxon>
        <taxon>Metazoa</taxon>
        <taxon>Chordata</taxon>
        <taxon>Craniata</taxon>
        <taxon>Vertebrata</taxon>
        <taxon>Euteleostomi</taxon>
        <taxon>Archelosauria</taxon>
        <taxon>Archosauria</taxon>
        <taxon>Dinosauria</taxon>
        <taxon>Saurischia</taxon>
        <taxon>Theropoda</taxon>
        <taxon>Coelurosauria</taxon>
        <taxon>Aves</taxon>
        <taxon>Neognathae</taxon>
        <taxon>Galloanserae</taxon>
        <taxon>Galliformes</taxon>
        <taxon>Odontophoridae</taxon>
        <taxon>Odontophorus</taxon>
    </lineage>
</organism>
<feature type="non-terminal residue" evidence="11">
    <location>
        <position position="1"/>
    </location>
</feature>
<dbReference type="InterPro" id="IPR036817">
    <property type="entry name" value="Transthyretin/HIU_hydrolase_sf"/>
</dbReference>
<dbReference type="InterPro" id="IPR023416">
    <property type="entry name" value="Transthyretin/HIU_hydrolase_d"/>
</dbReference>
<dbReference type="PANTHER" id="PTHR10395">
    <property type="entry name" value="URICASE AND TRANSTHYRETIN-RELATED"/>
    <property type="match status" value="1"/>
</dbReference>
<evidence type="ECO:0000256" key="5">
    <source>
        <dbReference type="ARBA" id="ARBA00022525"/>
    </source>
</evidence>
<sequence length="147" mass="16050">LAFHSIFLVFLAGLVLLSEAAPQDSSGSKHPLVVKILDSVRGSPAPNVPVKLYKAAADGSWELLNSKQTNENGELQELTTKEQFVTGIYKIELNTASYWKKLGLNPFHQHADVVFAANDVGYRHYSITTVLSPFSYSTTAAVSEPVE</sequence>
<feature type="non-terminal residue" evidence="11">
    <location>
        <position position="147"/>
    </location>
</feature>
<keyword evidence="5 9" id="KW-0964">Secreted</keyword>
<dbReference type="GO" id="GO:0006144">
    <property type="term" value="P:purine nucleobase metabolic process"/>
    <property type="evidence" value="ECO:0007669"/>
    <property type="project" value="TreeGrafter"/>
</dbReference>
<dbReference type="InterPro" id="IPR023418">
    <property type="entry name" value="Thyroxine_BS"/>
</dbReference>
<evidence type="ECO:0000259" key="10">
    <source>
        <dbReference type="SMART" id="SM00095"/>
    </source>
</evidence>
<comment type="subunit">
    <text evidence="9">Homotetramer.</text>
</comment>
<dbReference type="SMART" id="SM00095">
    <property type="entry name" value="TR_THY"/>
    <property type="match status" value="1"/>
</dbReference>
<evidence type="ECO:0000256" key="3">
    <source>
        <dbReference type="ARBA" id="ARBA00021606"/>
    </source>
</evidence>
<comment type="subcellular location">
    <subcellularLocation>
        <location evidence="1 9">Secreted</location>
    </subcellularLocation>
</comment>
<feature type="domain" description="Transthyretin/hydroxyisourate hydrolase" evidence="10">
    <location>
        <begin position="27"/>
        <end position="147"/>
    </location>
</feature>
<dbReference type="FunFam" id="2.60.40.180:FF:000002">
    <property type="entry name" value="Transthyretin"/>
    <property type="match status" value="1"/>
</dbReference>
<dbReference type="PROSITE" id="PS00768">
    <property type="entry name" value="TRANSTHYRETIN_1"/>
    <property type="match status" value="1"/>
</dbReference>
<evidence type="ECO:0000256" key="7">
    <source>
        <dbReference type="ARBA" id="ARBA00022702"/>
    </source>
</evidence>
<evidence type="ECO:0000313" key="11">
    <source>
        <dbReference type="EMBL" id="NXJ03470.1"/>
    </source>
</evidence>
<proteinExistence type="inferred from homology"/>
<dbReference type="Gene3D" id="2.60.40.180">
    <property type="entry name" value="Transthyretin/hydroxyisourate hydrolase domain"/>
    <property type="match status" value="1"/>
</dbReference>
<dbReference type="InterPro" id="IPR000895">
    <property type="entry name" value="Transthyretin/HIU_hydrolase"/>
</dbReference>
<keyword evidence="12" id="KW-1185">Reference proteome</keyword>
<feature type="signal peptide" evidence="9">
    <location>
        <begin position="1"/>
        <end position="20"/>
    </location>
</feature>
<dbReference type="PANTHER" id="PTHR10395:SF12">
    <property type="entry name" value="TRANSTHYRETIN"/>
    <property type="match status" value="1"/>
</dbReference>
<comment type="similarity">
    <text evidence="2 9">Belongs to the transthyretin family.</text>
</comment>
<protein>
    <recommendedName>
        <fullName evidence="3 9">Transthyretin</fullName>
    </recommendedName>
</protein>
<evidence type="ECO:0000256" key="9">
    <source>
        <dbReference type="RuleBase" id="RU361269"/>
    </source>
</evidence>